<dbReference type="InterPro" id="IPR050401">
    <property type="entry name" value="Cyclic_nucleotide_synthase"/>
</dbReference>
<dbReference type="EC" id="4.6.1.2" evidence="1"/>
<dbReference type="PANTHER" id="PTHR11920:SF501">
    <property type="entry name" value="GUANYLATE CYCLASE 32E"/>
    <property type="match status" value="1"/>
</dbReference>
<feature type="domain" description="Protein kinase" evidence="5">
    <location>
        <begin position="1"/>
        <end position="147"/>
    </location>
</feature>
<organism evidence="6 7">
    <name type="scientific">Clavelina lepadiformis</name>
    <name type="common">Light-bulb sea squirt</name>
    <name type="synonym">Ascidia lepadiformis</name>
    <dbReference type="NCBI Taxonomy" id="159417"/>
    <lineage>
        <taxon>Eukaryota</taxon>
        <taxon>Metazoa</taxon>
        <taxon>Chordata</taxon>
        <taxon>Tunicata</taxon>
        <taxon>Ascidiacea</taxon>
        <taxon>Aplousobranchia</taxon>
        <taxon>Clavelinidae</taxon>
        <taxon>Clavelina</taxon>
    </lineage>
</organism>
<dbReference type="PROSITE" id="PS50011">
    <property type="entry name" value="PROTEIN_KINASE_DOM"/>
    <property type="match status" value="1"/>
</dbReference>
<dbReference type="PANTHER" id="PTHR11920">
    <property type="entry name" value="GUANYLYL CYCLASE"/>
    <property type="match status" value="1"/>
</dbReference>
<dbReference type="Pfam" id="PF00069">
    <property type="entry name" value="Pkinase"/>
    <property type="match status" value="1"/>
</dbReference>
<dbReference type="Proteomes" id="UP001642483">
    <property type="component" value="Unassembled WGS sequence"/>
</dbReference>
<keyword evidence="4" id="KW-0141">cGMP biosynthesis</keyword>
<keyword evidence="7" id="KW-1185">Reference proteome</keyword>
<protein>
    <recommendedName>
        <fullName evidence="1">guanylate cyclase</fullName>
        <ecNumber evidence="1">4.6.1.2</ecNumber>
    </recommendedName>
</protein>
<comment type="caution">
    <text evidence="6">The sequence shown here is derived from an EMBL/GenBank/DDBJ whole genome shotgun (WGS) entry which is preliminary data.</text>
</comment>
<name>A0ABP0GJ52_CLALP</name>
<gene>
    <name evidence="6" type="ORF">CVLEPA_LOCUS24134</name>
</gene>
<keyword evidence="3" id="KW-0456">Lyase</keyword>
<evidence type="ECO:0000313" key="6">
    <source>
        <dbReference type="EMBL" id="CAK8691423.1"/>
    </source>
</evidence>
<dbReference type="InterPro" id="IPR000719">
    <property type="entry name" value="Prot_kinase_dom"/>
</dbReference>
<accession>A0ABP0GJ52</accession>
<evidence type="ECO:0000256" key="3">
    <source>
        <dbReference type="ARBA" id="ARBA00023239"/>
    </source>
</evidence>
<proteinExistence type="predicted"/>
<dbReference type="Gene3D" id="1.10.510.10">
    <property type="entry name" value="Transferase(Phosphotransferase) domain 1"/>
    <property type="match status" value="1"/>
</dbReference>
<evidence type="ECO:0000256" key="4">
    <source>
        <dbReference type="ARBA" id="ARBA00023293"/>
    </source>
</evidence>
<reference evidence="6 7" key="1">
    <citation type="submission" date="2024-02" db="EMBL/GenBank/DDBJ databases">
        <authorList>
            <person name="Daric V."/>
            <person name="Darras S."/>
        </authorList>
    </citation>
    <scope>NUCLEOTIDE SEQUENCE [LARGE SCALE GENOMIC DNA]</scope>
</reference>
<evidence type="ECO:0000259" key="5">
    <source>
        <dbReference type="PROSITE" id="PS50011"/>
    </source>
</evidence>
<evidence type="ECO:0000256" key="1">
    <source>
        <dbReference type="ARBA" id="ARBA00012202"/>
    </source>
</evidence>
<keyword evidence="2" id="KW-0547">Nucleotide-binding</keyword>
<sequence length="192" mass="22018">MCTIANEQVDFGGSQFATSADEVHDIPVGGRQEFTYCYASPERLLNRTIRTSKAMNVYSVSMIYYEVLARKAPFRGSGMSRDDIVDHVARQRMRPSLNDVESLKKKSSTDDEEIISLIEDQMKKCWSHSPEERPSMIDVRDVFERVLATKDIPSIMQHITNITQHMDISIPSRRQVQCVRIDEIPTGYATRR</sequence>
<evidence type="ECO:0000256" key="2">
    <source>
        <dbReference type="ARBA" id="ARBA00022741"/>
    </source>
</evidence>
<dbReference type="SUPFAM" id="SSF56112">
    <property type="entry name" value="Protein kinase-like (PK-like)"/>
    <property type="match status" value="1"/>
</dbReference>
<dbReference type="InterPro" id="IPR011009">
    <property type="entry name" value="Kinase-like_dom_sf"/>
</dbReference>
<dbReference type="EMBL" id="CAWYQH010000119">
    <property type="protein sequence ID" value="CAK8691423.1"/>
    <property type="molecule type" value="Genomic_DNA"/>
</dbReference>
<evidence type="ECO:0000313" key="7">
    <source>
        <dbReference type="Proteomes" id="UP001642483"/>
    </source>
</evidence>